<dbReference type="GO" id="GO:0004252">
    <property type="term" value="F:serine-type endopeptidase activity"/>
    <property type="evidence" value="ECO:0007669"/>
    <property type="project" value="InterPro"/>
</dbReference>
<dbReference type="PATRIC" id="fig|1286171.3.peg.2132"/>
<dbReference type="InterPro" id="IPR001478">
    <property type="entry name" value="PDZ"/>
</dbReference>
<evidence type="ECO:0000256" key="1">
    <source>
        <dbReference type="ARBA" id="ARBA00022670"/>
    </source>
</evidence>
<protein>
    <submittedName>
        <fullName evidence="5">Putative serine protease HtrA</fullName>
    </submittedName>
</protein>
<dbReference type="SMART" id="SM00228">
    <property type="entry name" value="PDZ"/>
    <property type="match status" value="1"/>
</dbReference>
<dbReference type="HOGENOM" id="CLU_020120_0_0_9"/>
<dbReference type="GO" id="GO:0006508">
    <property type="term" value="P:proteolysis"/>
    <property type="evidence" value="ECO:0007669"/>
    <property type="project" value="UniProtKB-KW"/>
</dbReference>
<dbReference type="InterPro" id="IPR001940">
    <property type="entry name" value="Peptidase_S1C"/>
</dbReference>
<dbReference type="Proteomes" id="UP000019591">
    <property type="component" value="Chromosome"/>
</dbReference>
<dbReference type="STRING" id="1286171.EAL2_c21830"/>
<dbReference type="SUPFAM" id="SSF50156">
    <property type="entry name" value="PDZ domain-like"/>
    <property type="match status" value="1"/>
</dbReference>
<dbReference type="PROSITE" id="PS50106">
    <property type="entry name" value="PDZ"/>
    <property type="match status" value="1"/>
</dbReference>
<dbReference type="InterPro" id="IPR009003">
    <property type="entry name" value="Peptidase_S1_PA"/>
</dbReference>
<proteinExistence type="predicted"/>
<organism evidence="5 6">
    <name type="scientific">Peptoclostridium acidaminophilum DSM 3953</name>
    <dbReference type="NCBI Taxonomy" id="1286171"/>
    <lineage>
        <taxon>Bacteria</taxon>
        <taxon>Bacillati</taxon>
        <taxon>Bacillota</taxon>
        <taxon>Clostridia</taxon>
        <taxon>Peptostreptococcales</taxon>
        <taxon>Peptoclostridiaceae</taxon>
        <taxon>Peptoclostridium</taxon>
    </lineage>
</organism>
<dbReference type="Pfam" id="PF13180">
    <property type="entry name" value="PDZ_2"/>
    <property type="match status" value="1"/>
</dbReference>
<reference evidence="5 6" key="1">
    <citation type="journal article" date="2014" name="Genome Announc.">
        <title>Complete Genome Sequence of Amino Acid-Utilizing Eubacterium acidaminophilum al-2 (DSM 3953).</title>
        <authorList>
            <person name="Poehlein A."/>
            <person name="Andreesen J.R."/>
            <person name="Daniel R."/>
        </authorList>
    </citation>
    <scope>NUCLEOTIDE SEQUENCE [LARGE SCALE GENOMIC DNA]</scope>
    <source>
        <strain evidence="5 6">DSM 3953</strain>
    </source>
</reference>
<dbReference type="eggNOG" id="COG0265">
    <property type="taxonomic scope" value="Bacteria"/>
</dbReference>
<evidence type="ECO:0000313" key="5">
    <source>
        <dbReference type="EMBL" id="AHM57464.1"/>
    </source>
</evidence>
<dbReference type="AlphaFoldDB" id="W8T6U4"/>
<keyword evidence="6" id="KW-1185">Reference proteome</keyword>
<dbReference type="PANTHER" id="PTHR43343:SF3">
    <property type="entry name" value="PROTEASE DO-LIKE 8, CHLOROPLASTIC"/>
    <property type="match status" value="1"/>
</dbReference>
<dbReference type="SUPFAM" id="SSF50494">
    <property type="entry name" value="Trypsin-like serine proteases"/>
    <property type="match status" value="1"/>
</dbReference>
<dbReference type="Gene3D" id="2.40.10.120">
    <property type="match status" value="1"/>
</dbReference>
<keyword evidence="3" id="KW-0812">Transmembrane</keyword>
<gene>
    <name evidence="5" type="primary">htrA</name>
    <name evidence="5" type="ORF">EAL2_c21830</name>
</gene>
<evidence type="ECO:0000259" key="4">
    <source>
        <dbReference type="PROSITE" id="PS50106"/>
    </source>
</evidence>
<evidence type="ECO:0000256" key="3">
    <source>
        <dbReference type="SAM" id="Phobius"/>
    </source>
</evidence>
<dbReference type="Gene3D" id="2.30.42.10">
    <property type="match status" value="1"/>
</dbReference>
<dbReference type="InterPro" id="IPR036034">
    <property type="entry name" value="PDZ_sf"/>
</dbReference>
<dbReference type="Pfam" id="PF13365">
    <property type="entry name" value="Trypsin_2"/>
    <property type="match status" value="1"/>
</dbReference>
<accession>W8T6U4</accession>
<keyword evidence="1 5" id="KW-0645">Protease</keyword>
<dbReference type="OrthoDB" id="9758917at2"/>
<dbReference type="EMBL" id="CP007452">
    <property type="protein sequence ID" value="AHM57464.1"/>
    <property type="molecule type" value="Genomic_DNA"/>
</dbReference>
<dbReference type="InterPro" id="IPR051201">
    <property type="entry name" value="Chloro_Bact_Ser_Proteases"/>
</dbReference>
<feature type="transmembrane region" description="Helical" evidence="3">
    <location>
        <begin position="6"/>
        <end position="27"/>
    </location>
</feature>
<keyword evidence="3" id="KW-1133">Transmembrane helix</keyword>
<keyword evidence="2" id="KW-0378">Hydrolase</keyword>
<dbReference type="RefSeq" id="WP_025436387.1">
    <property type="nucleotide sequence ID" value="NZ_CP007452.1"/>
</dbReference>
<keyword evidence="3" id="KW-0472">Membrane</keyword>
<sequence>MGKGLVAGIIGAVIGTLLTIYTVFNVLPDSFLRQGSTEEPTKQTLVGTTAKEETVYKAVAKKAMPSVVGITTVTVQQDFFFGDTEQSGVGTGVIVDSRGYILTNAHVISSGQAKNVTVLFYDGTKEEAQVLWYDSLIDLAVIKVEKQDLDVAELGDSDGVEVGDIAIAIGNPLGLEFERSVTQGIISGLNRSIDINQYETMENLIQTDASINPGNSGGPLLDSQGKVIGINTAKIQTAEGLGFAIPIDLAKPIVKQFIEKGRFEKVVLGIQGVNVARYEQASGEDLPAETGVYVLETVSGSAAAKAGIKAGDVIIKIGKADIKSMGNLVRELYKLSPGDETTVTVDRSGKAVELNVKL</sequence>
<evidence type="ECO:0000256" key="2">
    <source>
        <dbReference type="ARBA" id="ARBA00022801"/>
    </source>
</evidence>
<dbReference type="PANTHER" id="PTHR43343">
    <property type="entry name" value="PEPTIDASE S12"/>
    <property type="match status" value="1"/>
</dbReference>
<dbReference type="PRINTS" id="PR00834">
    <property type="entry name" value="PROTEASES2C"/>
</dbReference>
<evidence type="ECO:0000313" key="6">
    <source>
        <dbReference type="Proteomes" id="UP000019591"/>
    </source>
</evidence>
<feature type="domain" description="PDZ" evidence="4">
    <location>
        <begin position="272"/>
        <end position="358"/>
    </location>
</feature>
<name>W8T6U4_PEPAC</name>
<dbReference type="KEGG" id="eac:EAL2_c21830"/>